<dbReference type="SUPFAM" id="SSF49503">
    <property type="entry name" value="Cupredoxins"/>
    <property type="match status" value="2"/>
</dbReference>
<dbReference type="GO" id="GO:0005507">
    <property type="term" value="F:copper ion binding"/>
    <property type="evidence" value="ECO:0007669"/>
    <property type="project" value="InterPro"/>
</dbReference>
<name>A0A5A8DH36_CAFRO</name>
<dbReference type="InterPro" id="IPR008972">
    <property type="entry name" value="Cupredoxin"/>
</dbReference>
<feature type="chain" id="PRO_5022963866" description="Plastocyanin-like domain-containing protein" evidence="2">
    <location>
        <begin position="29"/>
        <end position="559"/>
    </location>
</feature>
<dbReference type="Gene3D" id="2.60.40.420">
    <property type="entry name" value="Cupredoxins - blue copper proteins"/>
    <property type="match status" value="1"/>
</dbReference>
<reference evidence="4 5" key="1">
    <citation type="submission" date="2019-07" db="EMBL/GenBank/DDBJ databases">
        <title>Genomes of Cafeteria roenbergensis.</title>
        <authorList>
            <person name="Fischer M.G."/>
            <person name="Hackl T."/>
            <person name="Roman M."/>
        </authorList>
    </citation>
    <scope>NUCLEOTIDE SEQUENCE [LARGE SCALE GENOMIC DNA]</scope>
    <source>
        <strain evidence="4 5">RCC970-E3</strain>
    </source>
</reference>
<dbReference type="InterPro" id="IPR002355">
    <property type="entry name" value="Cu_oxidase_Cu_BS"/>
</dbReference>
<dbReference type="InterPro" id="IPR045087">
    <property type="entry name" value="Cu-oxidase_fam"/>
</dbReference>
<evidence type="ECO:0000313" key="4">
    <source>
        <dbReference type="EMBL" id="KAA0163934.1"/>
    </source>
</evidence>
<dbReference type="Pfam" id="PF07731">
    <property type="entry name" value="Cu-oxidase_2"/>
    <property type="match status" value="1"/>
</dbReference>
<dbReference type="PANTHER" id="PTHR11709:SF486">
    <property type="entry name" value="MULTICOPPER OXIDASE"/>
    <property type="match status" value="1"/>
</dbReference>
<dbReference type="PANTHER" id="PTHR11709">
    <property type="entry name" value="MULTI-COPPER OXIDASE"/>
    <property type="match status" value="1"/>
</dbReference>
<dbReference type="EMBL" id="VLTL01000061">
    <property type="protein sequence ID" value="KAA0163934.1"/>
    <property type="molecule type" value="Genomic_DNA"/>
</dbReference>
<protein>
    <recommendedName>
        <fullName evidence="3">Plastocyanin-like domain-containing protein</fullName>
    </recommendedName>
</protein>
<comment type="caution">
    <text evidence="4">The sequence shown here is derived from an EMBL/GenBank/DDBJ whole genome shotgun (WGS) entry which is preliminary data.</text>
</comment>
<accession>A0A5A8DH36</accession>
<proteinExistence type="predicted"/>
<dbReference type="InterPro" id="IPR011706">
    <property type="entry name" value="Cu-oxidase_C"/>
</dbReference>
<evidence type="ECO:0000259" key="3">
    <source>
        <dbReference type="Pfam" id="PF07731"/>
    </source>
</evidence>
<keyword evidence="2" id="KW-0732">Signal</keyword>
<evidence type="ECO:0000256" key="2">
    <source>
        <dbReference type="SAM" id="SignalP"/>
    </source>
</evidence>
<keyword evidence="1" id="KW-0479">Metal-binding</keyword>
<dbReference type="PROSITE" id="PS00080">
    <property type="entry name" value="MULTICOPPER_OXIDASE2"/>
    <property type="match status" value="1"/>
</dbReference>
<gene>
    <name evidence="4" type="ORF">FNF28_04040</name>
</gene>
<evidence type="ECO:0000256" key="1">
    <source>
        <dbReference type="ARBA" id="ARBA00022723"/>
    </source>
</evidence>
<dbReference type="Proteomes" id="UP000324907">
    <property type="component" value="Unassembled WGS sequence"/>
</dbReference>
<evidence type="ECO:0000313" key="5">
    <source>
        <dbReference type="Proteomes" id="UP000324907"/>
    </source>
</evidence>
<feature type="domain" description="Plastocyanin-like" evidence="3">
    <location>
        <begin position="326"/>
        <end position="407"/>
    </location>
</feature>
<sequence>MAHRRSSASLRFLQLALGLVLLARSAPAVRRQVRQLRDPAARANAASTAEEQDVAPLGGVVRRVFVDAQVVQWDYFPGGFDFVSGVPGENSSHARQLTEFDPPRRMGSRFLKLRFVRFRDAEFRERWPDEPALGLLGFLFHAEVGDRVLFTLRNSAPVAVSAHPHGLKYTKGNEGLPAPGQGPGETADDSIAPGQTFTYTWDAAERSGPTAVDGVSSLGWLIHSHVDEPGDVSAGLVGFVAVTKRGWARPDGSPADVDREFALLWLINDEVKSSVKRQSMAWALSGRGPSAASNVSADEVAAALASASGTMLHAVNGRLFGTLGGIEMVEGERVRWYSAALGDDRDLHTPHWHGGTVLERGARVDTVTLLPATHSTVDMRPDAVGTFLLHCHVDHHMMMGMVANWTVHGCGAEPCAPSEGQLAFERLAATGPAVALPDQSGVAWRELGIGAGAALVVAAAGVLVAARCSERADPLRRRRGCCVTGYAALSQSTAAAEAEEVAEGKAQAGLGGAEVDEDEEDEEDGIHIVLTDEGAAGAAALELGGDEEVPRLLRQLPTP</sequence>
<feature type="signal peptide" evidence="2">
    <location>
        <begin position="1"/>
        <end position="28"/>
    </location>
</feature>
<dbReference type="GO" id="GO:0016491">
    <property type="term" value="F:oxidoreductase activity"/>
    <property type="evidence" value="ECO:0007669"/>
    <property type="project" value="InterPro"/>
</dbReference>
<organism evidence="4 5">
    <name type="scientific">Cafeteria roenbergensis</name>
    <name type="common">Marine flagellate</name>
    <dbReference type="NCBI Taxonomy" id="33653"/>
    <lineage>
        <taxon>Eukaryota</taxon>
        <taxon>Sar</taxon>
        <taxon>Stramenopiles</taxon>
        <taxon>Bigyra</taxon>
        <taxon>Opalozoa</taxon>
        <taxon>Bicosoecida</taxon>
        <taxon>Cafeteriaceae</taxon>
        <taxon>Cafeteria</taxon>
    </lineage>
</organism>
<dbReference type="AlphaFoldDB" id="A0A5A8DH36"/>